<protein>
    <submittedName>
        <fullName evidence="1">Uncharacterized protein</fullName>
    </submittedName>
</protein>
<dbReference type="EMBL" id="UINC01041712">
    <property type="protein sequence ID" value="SVB43368.1"/>
    <property type="molecule type" value="Genomic_DNA"/>
</dbReference>
<evidence type="ECO:0000313" key="1">
    <source>
        <dbReference type="EMBL" id="SVB43368.1"/>
    </source>
</evidence>
<sequence length="225" mass="24964">MSDQNNWQRIFRCLFFSGSFFLSSSAYSLDVTGEKGDVKEMEEIEVEGIIEEGDRAYTQQDGKRFITNPYGVKKSILAVAEETKAKGERKRISTRGIKMPPDYVGRSIYRYQYTFPSGGKFSYYEGKDGFIGLGYHSGDGVIVLDVLDGAGPFASPMLWGPYDQIVGDKKRSTMEMMMGDGSQDGMGLLKSGYAIGYMAIMDEEDYSDLGTAYGNAINDAVKEID</sequence>
<dbReference type="AlphaFoldDB" id="A0A382DYA3"/>
<reference evidence="1" key="1">
    <citation type="submission" date="2018-05" db="EMBL/GenBank/DDBJ databases">
        <authorList>
            <person name="Lanie J.A."/>
            <person name="Ng W.-L."/>
            <person name="Kazmierczak K.M."/>
            <person name="Andrzejewski T.M."/>
            <person name="Davidsen T.M."/>
            <person name="Wayne K.J."/>
            <person name="Tettelin H."/>
            <person name="Glass J.I."/>
            <person name="Rusch D."/>
            <person name="Podicherti R."/>
            <person name="Tsui H.-C.T."/>
            <person name="Winkler M.E."/>
        </authorList>
    </citation>
    <scope>NUCLEOTIDE SEQUENCE</scope>
</reference>
<accession>A0A382DYA3</accession>
<gene>
    <name evidence="1" type="ORF">METZ01_LOCUS196222</name>
</gene>
<organism evidence="1">
    <name type="scientific">marine metagenome</name>
    <dbReference type="NCBI Taxonomy" id="408172"/>
    <lineage>
        <taxon>unclassified sequences</taxon>
        <taxon>metagenomes</taxon>
        <taxon>ecological metagenomes</taxon>
    </lineage>
</organism>
<name>A0A382DYA3_9ZZZZ</name>
<proteinExistence type="predicted"/>